<feature type="signal peptide" evidence="8">
    <location>
        <begin position="1"/>
        <end position="21"/>
    </location>
</feature>
<reference evidence="9 11" key="1">
    <citation type="journal article" date="2012" name="Nature">
        <title>Algal genomes reveal evolutionary mosaicism and the fate of nucleomorphs.</title>
        <authorList>
            <consortium name="DOE Joint Genome Institute"/>
            <person name="Curtis B.A."/>
            <person name="Tanifuji G."/>
            <person name="Burki F."/>
            <person name="Gruber A."/>
            <person name="Irimia M."/>
            <person name="Maruyama S."/>
            <person name="Arias M.C."/>
            <person name="Ball S.G."/>
            <person name="Gile G.H."/>
            <person name="Hirakawa Y."/>
            <person name="Hopkins J.F."/>
            <person name="Kuo A."/>
            <person name="Rensing S.A."/>
            <person name="Schmutz J."/>
            <person name="Symeonidi A."/>
            <person name="Elias M."/>
            <person name="Eveleigh R.J."/>
            <person name="Herman E.K."/>
            <person name="Klute M.J."/>
            <person name="Nakayama T."/>
            <person name="Obornik M."/>
            <person name="Reyes-Prieto A."/>
            <person name="Armbrust E.V."/>
            <person name="Aves S.J."/>
            <person name="Beiko R.G."/>
            <person name="Coutinho P."/>
            <person name="Dacks J.B."/>
            <person name="Durnford D.G."/>
            <person name="Fast N.M."/>
            <person name="Green B.R."/>
            <person name="Grisdale C.J."/>
            <person name="Hempel F."/>
            <person name="Henrissat B."/>
            <person name="Hoppner M.P."/>
            <person name="Ishida K."/>
            <person name="Kim E."/>
            <person name="Koreny L."/>
            <person name="Kroth P.G."/>
            <person name="Liu Y."/>
            <person name="Malik S.B."/>
            <person name="Maier U.G."/>
            <person name="McRose D."/>
            <person name="Mock T."/>
            <person name="Neilson J.A."/>
            <person name="Onodera N.T."/>
            <person name="Poole A.M."/>
            <person name="Pritham E.J."/>
            <person name="Richards T.A."/>
            <person name="Rocap G."/>
            <person name="Roy S.W."/>
            <person name="Sarai C."/>
            <person name="Schaack S."/>
            <person name="Shirato S."/>
            <person name="Slamovits C.H."/>
            <person name="Spencer D.F."/>
            <person name="Suzuki S."/>
            <person name="Worden A.Z."/>
            <person name="Zauner S."/>
            <person name="Barry K."/>
            <person name="Bell C."/>
            <person name="Bharti A.K."/>
            <person name="Crow J.A."/>
            <person name="Grimwood J."/>
            <person name="Kramer R."/>
            <person name="Lindquist E."/>
            <person name="Lucas S."/>
            <person name="Salamov A."/>
            <person name="McFadden G.I."/>
            <person name="Lane C.E."/>
            <person name="Keeling P.J."/>
            <person name="Gray M.W."/>
            <person name="Grigoriev I.V."/>
            <person name="Archibald J.M."/>
        </authorList>
    </citation>
    <scope>NUCLEOTIDE SEQUENCE</scope>
    <source>
        <strain evidence="9 11">CCMP2712</strain>
    </source>
</reference>
<dbReference type="GeneID" id="17306632"/>
<dbReference type="PaxDb" id="55529-EKX49949"/>
<dbReference type="NCBIfam" id="TIGR01289">
    <property type="entry name" value="LPOR"/>
    <property type="match status" value="1"/>
</dbReference>
<keyword evidence="8" id="KW-0732">Signal</keyword>
<comment type="pathway">
    <text evidence="1">Porphyrin-containing compound metabolism; chlorophyll biosynthesis.</text>
</comment>
<dbReference type="OrthoDB" id="191139at2759"/>
<evidence type="ECO:0000313" key="10">
    <source>
        <dbReference type="EnsemblProtists" id="EKX49949"/>
    </source>
</evidence>
<evidence type="ECO:0000313" key="9">
    <source>
        <dbReference type="EMBL" id="EKX49949.1"/>
    </source>
</evidence>
<evidence type="ECO:0000256" key="4">
    <source>
        <dbReference type="ARBA" id="ARBA00022531"/>
    </source>
</evidence>
<dbReference type="InterPro" id="IPR002347">
    <property type="entry name" value="SDR_fam"/>
</dbReference>
<evidence type="ECO:0000256" key="1">
    <source>
        <dbReference type="ARBA" id="ARBA00005173"/>
    </source>
</evidence>
<dbReference type="AlphaFoldDB" id="L1JNU2"/>
<dbReference type="InterPro" id="IPR036291">
    <property type="entry name" value="NAD(P)-bd_dom_sf"/>
</dbReference>
<keyword evidence="4" id="KW-0602">Photosynthesis</keyword>
<protein>
    <recommendedName>
        <fullName evidence="3">protochlorophyllide reductase</fullName>
        <ecNumber evidence="3">1.3.1.33</ecNumber>
    </recommendedName>
</protein>
<reference evidence="10" key="3">
    <citation type="submission" date="2015-06" db="UniProtKB">
        <authorList>
            <consortium name="EnsemblProtists"/>
        </authorList>
    </citation>
    <scope>IDENTIFICATION</scope>
</reference>
<dbReference type="KEGG" id="gtt:GUITHDRAFT_85543"/>
<dbReference type="GO" id="GO:0016630">
    <property type="term" value="F:protochlorophyllide reductase activity"/>
    <property type="evidence" value="ECO:0007669"/>
    <property type="project" value="UniProtKB-EC"/>
</dbReference>
<evidence type="ECO:0000313" key="11">
    <source>
        <dbReference type="Proteomes" id="UP000011087"/>
    </source>
</evidence>
<keyword evidence="7" id="KW-0149">Chlorophyll biosynthesis</keyword>
<dbReference type="EnsemblProtists" id="EKX49949">
    <property type="protein sequence ID" value="EKX49949"/>
    <property type="gene ID" value="GUITHDRAFT_85543"/>
</dbReference>
<evidence type="ECO:0000256" key="5">
    <source>
        <dbReference type="ARBA" id="ARBA00022857"/>
    </source>
</evidence>
<dbReference type="SUPFAM" id="SSF51735">
    <property type="entry name" value="NAD(P)-binding Rossmann-fold domains"/>
    <property type="match status" value="1"/>
</dbReference>
<dbReference type="UniPathway" id="UPA00668"/>
<keyword evidence="5" id="KW-0521">NADP</keyword>
<sequence>MVYIARLALVAAVFCADYAAGFVNGPTGFGLRRARLPSVSQQKRVSRNVLMSATLDPSGKTEPETKMNIEEAWKSFLKVSPLTRKINAQSSDGRKTVVITGASSGIGLQTAKAMSADKGWHVIMAVRSYSKAARAAEEIGMEPGTYTIMNLDLASLSSVRDFVNQLRLLGRPIDAIVCNAAVWYPRDTAPRLTVDGFEEAVGTNHLGHFLLCNLLLGDLPEGDGRVVFIGTETANDGLAGLIPPVADLGKLEGMAAGMKSTIDGGKFEPTKAYKDSKVCNAIVMREMNKRYGKSRGLIVNAMFPGCIAESPLFRQKRAWFRWLFPKFQKAITKQFVPEEVAGQRVANVVADEELGVGGTYWKWNAQAGKDFTRVAFDQQKQAAANLVKIPAEALDEMISEAVWDLSSALVGLGVAPEISFAANKESLTLQGKYVPASLAKASVMLKKLREDMSSLKDQKEVMAMVEDAEGKTAEAVGTLYYWGRRVSAPKITFSGNYETPQDKLQMQLLVDKPRADPVAADVLLKGLTSALKNYGAETKPAPGMTFIDEREGKTGDVAEDNMKIKLEPSWTANDDSMAMTKEMLGKEMLGSDTREDLKVVSREQVMQWTAEMDKIKAPPAGIDAQVFGERDSVKRLVFEAVSRGAVRN</sequence>
<dbReference type="GO" id="GO:0015995">
    <property type="term" value="P:chlorophyll biosynthetic process"/>
    <property type="evidence" value="ECO:0007669"/>
    <property type="project" value="UniProtKB-UniPathway"/>
</dbReference>
<dbReference type="Gene3D" id="3.40.50.720">
    <property type="entry name" value="NAD(P)-binding Rossmann-like Domain"/>
    <property type="match status" value="1"/>
</dbReference>
<evidence type="ECO:0000256" key="8">
    <source>
        <dbReference type="SAM" id="SignalP"/>
    </source>
</evidence>
<feature type="chain" id="PRO_5008771578" description="protochlorophyllide reductase" evidence="8">
    <location>
        <begin position="22"/>
        <end position="648"/>
    </location>
</feature>
<dbReference type="GO" id="GO:0015979">
    <property type="term" value="P:photosynthesis"/>
    <property type="evidence" value="ECO:0007669"/>
    <property type="project" value="UniProtKB-KW"/>
</dbReference>
<name>L1JNU2_GUITC</name>
<dbReference type="PRINTS" id="PR00081">
    <property type="entry name" value="GDHRDH"/>
</dbReference>
<dbReference type="eggNOG" id="KOG1208">
    <property type="taxonomic scope" value="Eukaryota"/>
</dbReference>
<dbReference type="PANTHER" id="PTHR44419:SF19">
    <property type="entry name" value="PROTOCHLOROPHYLLIDE REDUCTASE A, CHLOROPLASTIC"/>
    <property type="match status" value="1"/>
</dbReference>
<comment type="similarity">
    <text evidence="2">Belongs to the short-chain dehydrogenases/reductases (SDR) family. POR subfamily.</text>
</comment>
<dbReference type="EC" id="1.3.1.33" evidence="3"/>
<dbReference type="Pfam" id="PF00106">
    <property type="entry name" value="adh_short"/>
    <property type="match status" value="1"/>
</dbReference>
<dbReference type="HOGENOM" id="CLU_423035_0_0_1"/>
<evidence type="ECO:0000256" key="6">
    <source>
        <dbReference type="ARBA" id="ARBA00023002"/>
    </source>
</evidence>
<evidence type="ECO:0000256" key="3">
    <source>
        <dbReference type="ARBA" id="ARBA00012006"/>
    </source>
</evidence>
<gene>
    <name evidence="9" type="primary">POR1</name>
    <name evidence="9" type="ORF">GUITHDRAFT_85543</name>
</gene>
<evidence type="ECO:0000256" key="7">
    <source>
        <dbReference type="ARBA" id="ARBA00023171"/>
    </source>
</evidence>
<dbReference type="RefSeq" id="XP_005836929.1">
    <property type="nucleotide sequence ID" value="XM_005836872.1"/>
</dbReference>
<proteinExistence type="inferred from homology"/>
<dbReference type="InterPro" id="IPR005979">
    <property type="entry name" value="Prochl_reduct"/>
</dbReference>
<dbReference type="Proteomes" id="UP000011087">
    <property type="component" value="Unassembled WGS sequence"/>
</dbReference>
<dbReference type="STRING" id="905079.L1JNU2"/>
<dbReference type="PANTHER" id="PTHR44419">
    <property type="entry name" value="PROTOCHLOROPHYLLIDE REDUCTASE C, CHLOROPLASTIC"/>
    <property type="match status" value="1"/>
</dbReference>
<accession>L1JNU2</accession>
<dbReference type="EMBL" id="JH992980">
    <property type="protein sequence ID" value="EKX49949.1"/>
    <property type="molecule type" value="Genomic_DNA"/>
</dbReference>
<keyword evidence="6" id="KW-0560">Oxidoreductase</keyword>
<reference evidence="11" key="2">
    <citation type="submission" date="2012-11" db="EMBL/GenBank/DDBJ databases">
        <authorList>
            <person name="Kuo A."/>
            <person name="Curtis B.A."/>
            <person name="Tanifuji G."/>
            <person name="Burki F."/>
            <person name="Gruber A."/>
            <person name="Irimia M."/>
            <person name="Maruyama S."/>
            <person name="Arias M.C."/>
            <person name="Ball S.G."/>
            <person name="Gile G.H."/>
            <person name="Hirakawa Y."/>
            <person name="Hopkins J.F."/>
            <person name="Rensing S.A."/>
            <person name="Schmutz J."/>
            <person name="Symeonidi A."/>
            <person name="Elias M."/>
            <person name="Eveleigh R.J."/>
            <person name="Herman E.K."/>
            <person name="Klute M.J."/>
            <person name="Nakayama T."/>
            <person name="Obornik M."/>
            <person name="Reyes-Prieto A."/>
            <person name="Armbrust E.V."/>
            <person name="Aves S.J."/>
            <person name="Beiko R.G."/>
            <person name="Coutinho P."/>
            <person name="Dacks J.B."/>
            <person name="Durnford D.G."/>
            <person name="Fast N.M."/>
            <person name="Green B.R."/>
            <person name="Grisdale C."/>
            <person name="Hempe F."/>
            <person name="Henrissat B."/>
            <person name="Hoppner M.P."/>
            <person name="Ishida K.-I."/>
            <person name="Kim E."/>
            <person name="Koreny L."/>
            <person name="Kroth P.G."/>
            <person name="Liu Y."/>
            <person name="Malik S.-B."/>
            <person name="Maier U.G."/>
            <person name="McRose D."/>
            <person name="Mock T."/>
            <person name="Neilson J.A."/>
            <person name="Onodera N.T."/>
            <person name="Poole A.M."/>
            <person name="Pritham E.J."/>
            <person name="Richards T.A."/>
            <person name="Rocap G."/>
            <person name="Roy S.W."/>
            <person name="Sarai C."/>
            <person name="Schaack S."/>
            <person name="Shirato S."/>
            <person name="Slamovits C.H."/>
            <person name="Spencer D.F."/>
            <person name="Suzuki S."/>
            <person name="Worden A.Z."/>
            <person name="Zauner S."/>
            <person name="Barry K."/>
            <person name="Bell C."/>
            <person name="Bharti A.K."/>
            <person name="Crow J.A."/>
            <person name="Grimwood J."/>
            <person name="Kramer R."/>
            <person name="Lindquist E."/>
            <person name="Lucas S."/>
            <person name="Salamov A."/>
            <person name="McFadden G.I."/>
            <person name="Lane C.E."/>
            <person name="Keeling P.J."/>
            <person name="Gray M.W."/>
            <person name="Grigoriev I.V."/>
            <person name="Archibald J.M."/>
        </authorList>
    </citation>
    <scope>NUCLEOTIDE SEQUENCE</scope>
    <source>
        <strain evidence="11">CCMP2712</strain>
    </source>
</reference>
<organism evidence="9">
    <name type="scientific">Guillardia theta (strain CCMP2712)</name>
    <name type="common">Cryptophyte</name>
    <dbReference type="NCBI Taxonomy" id="905079"/>
    <lineage>
        <taxon>Eukaryota</taxon>
        <taxon>Cryptophyceae</taxon>
        <taxon>Pyrenomonadales</taxon>
        <taxon>Geminigeraceae</taxon>
        <taxon>Guillardia</taxon>
    </lineage>
</organism>
<keyword evidence="11" id="KW-1185">Reference proteome</keyword>
<evidence type="ECO:0000256" key="2">
    <source>
        <dbReference type="ARBA" id="ARBA00005821"/>
    </source>
</evidence>